<dbReference type="OrthoDB" id="419768at2759"/>
<dbReference type="GO" id="GO:0031340">
    <property type="term" value="P:positive regulation of vesicle fusion"/>
    <property type="evidence" value="ECO:0007669"/>
    <property type="project" value="TreeGrafter"/>
</dbReference>
<dbReference type="GO" id="GO:0072659">
    <property type="term" value="P:protein localization to plasma membrane"/>
    <property type="evidence" value="ECO:0007669"/>
    <property type="project" value="TreeGrafter"/>
</dbReference>
<evidence type="ECO:0000313" key="2">
    <source>
        <dbReference type="EMBL" id="VDM82473.1"/>
    </source>
</evidence>
<organism evidence="2 3">
    <name type="scientific">Strongylus vulgaris</name>
    <name type="common">Blood worm</name>
    <dbReference type="NCBI Taxonomy" id="40348"/>
    <lineage>
        <taxon>Eukaryota</taxon>
        <taxon>Metazoa</taxon>
        <taxon>Ecdysozoa</taxon>
        <taxon>Nematoda</taxon>
        <taxon>Chromadorea</taxon>
        <taxon>Rhabditida</taxon>
        <taxon>Rhabditina</taxon>
        <taxon>Rhabditomorpha</taxon>
        <taxon>Strongyloidea</taxon>
        <taxon>Strongylidae</taxon>
        <taxon>Strongylus</taxon>
    </lineage>
</organism>
<dbReference type="AlphaFoldDB" id="A0A3P7JNM5"/>
<dbReference type="Pfam" id="PF23025">
    <property type="entry name" value="YbjQ_2"/>
    <property type="match status" value="1"/>
</dbReference>
<dbReference type="InterPro" id="IPR038983">
    <property type="entry name" value="C2CD5"/>
</dbReference>
<keyword evidence="3" id="KW-1185">Reference proteome</keyword>
<dbReference type="GO" id="GO:0010828">
    <property type="term" value="P:positive regulation of D-glucose transmembrane transport"/>
    <property type="evidence" value="ECO:0007669"/>
    <property type="project" value="TreeGrafter"/>
</dbReference>
<reference evidence="2 3" key="1">
    <citation type="submission" date="2018-11" db="EMBL/GenBank/DDBJ databases">
        <authorList>
            <consortium name="Pathogen Informatics"/>
        </authorList>
    </citation>
    <scope>NUCLEOTIDE SEQUENCE [LARGE SCALE GENOMIC DNA]</scope>
</reference>
<accession>A0A3P7JNM5</accession>
<dbReference type="GO" id="GO:0005886">
    <property type="term" value="C:plasma membrane"/>
    <property type="evidence" value="ECO:0007669"/>
    <property type="project" value="TreeGrafter"/>
</dbReference>
<evidence type="ECO:0000313" key="3">
    <source>
        <dbReference type="Proteomes" id="UP000270094"/>
    </source>
</evidence>
<sequence>MYVQYATGSVTDFLISTTSCPPPHYLIGPKLFVQVSVTKKITTDPDESEDYATEASNVLPFADHDLFNNLMGEAKSLNPNANAVFDVHCTYSLSDSMLVSVVTGILVRLTCLPRDVSVSPSLSNVLSFTNLQRYNDARRFSWGTVREAIRFKPSVTPGIGLKILNLKSVIPSRTRWHLLKQFDYRPPNSELDESTVSKSRLRLNTFVEKIRRRQHEKEYVTHMVFERHLSASIGLLDPTTASNSNSVRNCLLF</sequence>
<dbReference type="Proteomes" id="UP000270094">
    <property type="component" value="Unassembled WGS sequence"/>
</dbReference>
<feature type="domain" description="C2" evidence="1">
    <location>
        <begin position="8"/>
        <end position="109"/>
    </location>
</feature>
<name>A0A3P7JNM5_STRVU</name>
<dbReference type="PANTHER" id="PTHR37412:SF2">
    <property type="entry name" value="C2 DOMAIN-CONTAINING PROTEIN 5"/>
    <property type="match status" value="1"/>
</dbReference>
<dbReference type="GO" id="GO:0090314">
    <property type="term" value="P:positive regulation of protein targeting to membrane"/>
    <property type="evidence" value="ECO:0007669"/>
    <property type="project" value="TreeGrafter"/>
</dbReference>
<protein>
    <recommendedName>
        <fullName evidence="1">C2 domain-containing protein</fullName>
    </recommendedName>
</protein>
<dbReference type="InterPro" id="IPR056431">
    <property type="entry name" value="C2CD5_YbjQ-rel_dom"/>
</dbReference>
<dbReference type="GO" id="GO:0005544">
    <property type="term" value="F:calcium-dependent phospholipid binding"/>
    <property type="evidence" value="ECO:0007669"/>
    <property type="project" value="InterPro"/>
</dbReference>
<dbReference type="EMBL" id="UYYB01117844">
    <property type="protein sequence ID" value="VDM82473.1"/>
    <property type="molecule type" value="Genomic_DNA"/>
</dbReference>
<dbReference type="GO" id="GO:0065002">
    <property type="term" value="P:intracellular protein transmembrane transport"/>
    <property type="evidence" value="ECO:0007669"/>
    <property type="project" value="TreeGrafter"/>
</dbReference>
<evidence type="ECO:0000259" key="1">
    <source>
        <dbReference type="Pfam" id="PF23025"/>
    </source>
</evidence>
<gene>
    <name evidence="2" type="ORF">SVUK_LOCUS17471</name>
</gene>
<proteinExistence type="predicted"/>
<dbReference type="PANTHER" id="PTHR37412">
    <property type="entry name" value="C2 DOMAIN-CONTAINING PROTEIN 5"/>
    <property type="match status" value="1"/>
</dbReference>
<dbReference type="GO" id="GO:0005509">
    <property type="term" value="F:calcium ion binding"/>
    <property type="evidence" value="ECO:0007669"/>
    <property type="project" value="TreeGrafter"/>
</dbReference>